<dbReference type="HAMAP" id="MF_00902">
    <property type="entry name" value="TatC"/>
    <property type="match status" value="1"/>
</dbReference>
<evidence type="ECO:0000256" key="6">
    <source>
        <dbReference type="SAM" id="Phobius"/>
    </source>
</evidence>
<accession>A0A1Z1MNI0</accession>
<keyword evidence="7" id="KW-0150">Chloroplast</keyword>
<dbReference type="PANTHER" id="PTHR30371:SF0">
    <property type="entry name" value="SEC-INDEPENDENT PROTEIN TRANSLOCASE PROTEIN TATC, CHLOROPLASTIC-RELATED"/>
    <property type="match status" value="1"/>
</dbReference>
<dbReference type="GO" id="GO:0065002">
    <property type="term" value="P:intracellular protein transmembrane transport"/>
    <property type="evidence" value="ECO:0007669"/>
    <property type="project" value="TreeGrafter"/>
</dbReference>
<dbReference type="GO" id="GO:0043953">
    <property type="term" value="P:protein transport by the Tat complex"/>
    <property type="evidence" value="ECO:0007669"/>
    <property type="project" value="TreeGrafter"/>
</dbReference>
<dbReference type="NCBIfam" id="TIGR00945">
    <property type="entry name" value="tatC"/>
    <property type="match status" value="1"/>
</dbReference>
<keyword evidence="7" id="KW-0934">Plastid</keyword>
<dbReference type="Pfam" id="PF00902">
    <property type="entry name" value="TatC"/>
    <property type="match status" value="1"/>
</dbReference>
<dbReference type="RefSeq" id="YP_009398464.1">
    <property type="nucleotide sequence ID" value="NC_035292.1"/>
</dbReference>
<reference evidence="7" key="1">
    <citation type="journal article" date="2017" name="J. Phycol.">
        <title>Analysis of chloroplast genomes and a supermatrix inform reclassification of the Rhodomelaceae (Rhodophyta).</title>
        <authorList>
            <person name="Diaz-Tapia P."/>
            <person name="Maggs C.A."/>
            <person name="West J.A."/>
            <person name="Verbruggen H."/>
        </authorList>
    </citation>
    <scope>NUCLEOTIDE SEQUENCE</scope>
    <source>
        <strain evidence="7">PD1509</strain>
    </source>
</reference>
<feature type="transmembrane region" description="Helical" evidence="6">
    <location>
        <begin position="195"/>
        <end position="214"/>
    </location>
</feature>
<dbReference type="PANTHER" id="PTHR30371">
    <property type="entry name" value="SEC-INDEPENDENT PROTEIN TRANSLOCASE PROTEIN TATC"/>
    <property type="match status" value="1"/>
</dbReference>
<evidence type="ECO:0000256" key="3">
    <source>
        <dbReference type="ARBA" id="ARBA00022692"/>
    </source>
</evidence>
<feature type="transmembrane region" description="Helical" evidence="6">
    <location>
        <begin position="111"/>
        <end position="137"/>
    </location>
</feature>
<evidence type="ECO:0000256" key="5">
    <source>
        <dbReference type="ARBA" id="ARBA00023136"/>
    </source>
</evidence>
<dbReference type="GeneID" id="33361001"/>
<comment type="similarity">
    <text evidence="2">Belongs to the TatC family.</text>
</comment>
<feature type="transmembrane region" description="Helical" evidence="6">
    <location>
        <begin position="77"/>
        <end position="99"/>
    </location>
</feature>
<keyword evidence="3 6" id="KW-0812">Transmembrane</keyword>
<keyword evidence="5 6" id="KW-0472">Membrane</keyword>
<organism evidence="7">
    <name type="scientific">Lophocladia kuetzingii</name>
    <dbReference type="NCBI Taxonomy" id="675577"/>
    <lineage>
        <taxon>Eukaryota</taxon>
        <taxon>Rhodophyta</taxon>
        <taxon>Florideophyceae</taxon>
        <taxon>Rhodymeniophycidae</taxon>
        <taxon>Ceramiales</taxon>
        <taxon>Rhodomelaceae</taxon>
        <taxon>Lophothalieae</taxon>
        <taxon>Lophocladia</taxon>
    </lineage>
</organism>
<proteinExistence type="inferred from homology"/>
<keyword evidence="4 6" id="KW-1133">Transmembrane helix</keyword>
<sequence length="242" mass="27582">MKKIKIYSSENANFMSIIDHLGELRTRISFSIIVFLIISVLCLVYSKDITIILQKPAVGIKFLQLAPGEYLIVSIKIAIYLAIVLSSPFSIYQMILFILPGLTKQESRYIIPISIASVFLFLSGVLFAYIFLVPITLNFFIQYGSDIIEPIWSFEEYFNFIILALFTTGIAFQIPILQIILGLNNIIRWEKMLKYWKYIGFISTIIGAVITPSTDPITQIIMSTIILLLYFSGILILKILNK</sequence>
<dbReference type="InterPro" id="IPR002033">
    <property type="entry name" value="TatC"/>
</dbReference>
<gene>
    <name evidence="7" type="primary">tatC</name>
</gene>
<name>A0A1Z1MNI0_9FLOR</name>
<dbReference type="GO" id="GO:0009977">
    <property type="term" value="F:proton motive force dependent protein transmembrane transporter activity"/>
    <property type="evidence" value="ECO:0007669"/>
    <property type="project" value="TreeGrafter"/>
</dbReference>
<dbReference type="AlphaFoldDB" id="A0A1Z1MNI0"/>
<dbReference type="GO" id="GO:0033281">
    <property type="term" value="C:TAT protein transport complex"/>
    <property type="evidence" value="ECO:0007669"/>
    <property type="project" value="TreeGrafter"/>
</dbReference>
<evidence type="ECO:0000256" key="2">
    <source>
        <dbReference type="ARBA" id="ARBA00008882"/>
    </source>
</evidence>
<feature type="transmembrane region" description="Helical" evidence="6">
    <location>
        <begin position="28"/>
        <end position="46"/>
    </location>
</feature>
<evidence type="ECO:0000256" key="4">
    <source>
        <dbReference type="ARBA" id="ARBA00022989"/>
    </source>
</evidence>
<geneLocation type="chloroplast" evidence="7"/>
<comment type="subcellular location">
    <subcellularLocation>
        <location evidence="1">Membrane</location>
        <topology evidence="1">Multi-pass membrane protein</topology>
    </subcellularLocation>
</comment>
<dbReference type="PRINTS" id="PR01840">
    <property type="entry name" value="TATCFAMILY"/>
</dbReference>
<evidence type="ECO:0000256" key="1">
    <source>
        <dbReference type="ARBA" id="ARBA00004141"/>
    </source>
</evidence>
<evidence type="ECO:0000313" key="7">
    <source>
        <dbReference type="EMBL" id="ARW67650.1"/>
    </source>
</evidence>
<feature type="transmembrane region" description="Helical" evidence="6">
    <location>
        <begin position="157"/>
        <end position="183"/>
    </location>
</feature>
<dbReference type="EMBL" id="MF101448">
    <property type="protein sequence ID" value="ARW67650.1"/>
    <property type="molecule type" value="Genomic_DNA"/>
</dbReference>
<feature type="transmembrane region" description="Helical" evidence="6">
    <location>
        <begin position="220"/>
        <end position="240"/>
    </location>
</feature>
<protein>
    <submittedName>
        <fullName evidence="7">Sec-independent protein translocase component TatC</fullName>
    </submittedName>
</protein>